<gene>
    <name evidence="8" type="ORF">NQ317_009310</name>
</gene>
<keyword evidence="6" id="KW-0503">Monooxygenase</keyword>
<evidence type="ECO:0000256" key="5">
    <source>
        <dbReference type="ARBA" id="ARBA00023008"/>
    </source>
</evidence>
<dbReference type="Pfam" id="PF00372">
    <property type="entry name" value="Hemocyanin_M"/>
    <property type="match status" value="1"/>
</dbReference>
<dbReference type="SUPFAM" id="SSF48056">
    <property type="entry name" value="Di-copper centre-containing domain"/>
    <property type="match status" value="1"/>
</dbReference>
<protein>
    <recommendedName>
        <fullName evidence="7">Hemocyanin middle domain-containing protein</fullName>
    </recommendedName>
</protein>
<keyword evidence="4" id="KW-0560">Oxidoreductase</keyword>
<dbReference type="Gene3D" id="1.20.1370.10">
    <property type="entry name" value="Hemocyanin, N-terminal domain"/>
    <property type="match status" value="1"/>
</dbReference>
<dbReference type="SUPFAM" id="SSF48050">
    <property type="entry name" value="Hemocyanin, N-terminal domain"/>
    <property type="match status" value="1"/>
</dbReference>
<evidence type="ECO:0000256" key="4">
    <source>
        <dbReference type="ARBA" id="ARBA00023002"/>
    </source>
</evidence>
<keyword evidence="3" id="KW-0479">Metal-binding</keyword>
<comment type="cofactor">
    <cofactor evidence="1">
        <name>Cu(2+)</name>
        <dbReference type="ChEBI" id="CHEBI:29036"/>
    </cofactor>
</comment>
<evidence type="ECO:0000313" key="9">
    <source>
        <dbReference type="Proteomes" id="UP001162164"/>
    </source>
</evidence>
<organism evidence="8 9">
    <name type="scientific">Molorchus minor</name>
    <dbReference type="NCBI Taxonomy" id="1323400"/>
    <lineage>
        <taxon>Eukaryota</taxon>
        <taxon>Metazoa</taxon>
        <taxon>Ecdysozoa</taxon>
        <taxon>Arthropoda</taxon>
        <taxon>Hexapoda</taxon>
        <taxon>Insecta</taxon>
        <taxon>Pterygota</taxon>
        <taxon>Neoptera</taxon>
        <taxon>Endopterygota</taxon>
        <taxon>Coleoptera</taxon>
        <taxon>Polyphaga</taxon>
        <taxon>Cucujiformia</taxon>
        <taxon>Chrysomeloidea</taxon>
        <taxon>Cerambycidae</taxon>
        <taxon>Lamiinae</taxon>
        <taxon>Monochamini</taxon>
        <taxon>Molorchus</taxon>
    </lineage>
</organism>
<dbReference type="InterPro" id="IPR000896">
    <property type="entry name" value="Hemocyanin/hexamerin_mid_dom"/>
</dbReference>
<keyword evidence="5" id="KW-0186">Copper</keyword>
<dbReference type="Proteomes" id="UP001162164">
    <property type="component" value="Unassembled WGS sequence"/>
</dbReference>
<dbReference type="Gene3D" id="1.10.1280.10">
    <property type="entry name" value="Di-copper center containing domain from catechol oxidase"/>
    <property type="match status" value="1"/>
</dbReference>
<sequence>NEKHPEPYGLQVVNRIGENVEDHITITEISIPPMDHLMELKRDEAFSHFYIDKHRQLAGDLTSIFMGLRNTDDLMSVASYAREHINPQMFSYSFSVALLHRPDTKELNIPSVVHSFPDKFVENKLTGQARGREEEHRLFCFREDIGVNLHHWHWHQVYPGQGPENVVKKDRRGELFYYMHQQLSPAARKSSKARRRREDWKAPIKEAYFPKLDRLVSKGLTCKIGKFTIEKPQQSYRRIRVDVQALERWRSAIFDAIDTLEVKDVSMIYPKTTDQVALDEFTGIDILGNLIESTSLSINPNAYVNLHNQGHN</sequence>
<evidence type="ECO:0000256" key="1">
    <source>
        <dbReference type="ARBA" id="ARBA00001973"/>
    </source>
</evidence>
<comment type="caution">
    <text evidence="8">The sequence shown here is derived from an EMBL/GenBank/DDBJ whole genome shotgun (WGS) entry which is preliminary data.</text>
</comment>
<dbReference type="InterPro" id="IPR008922">
    <property type="entry name" value="Di-copper_centre_dom_sf"/>
</dbReference>
<feature type="non-terminal residue" evidence="8">
    <location>
        <position position="312"/>
    </location>
</feature>
<name>A0ABQ9J6F1_9CUCU</name>
<evidence type="ECO:0000256" key="6">
    <source>
        <dbReference type="ARBA" id="ARBA00023033"/>
    </source>
</evidence>
<keyword evidence="9" id="KW-1185">Reference proteome</keyword>
<feature type="non-terminal residue" evidence="8">
    <location>
        <position position="1"/>
    </location>
</feature>
<evidence type="ECO:0000256" key="3">
    <source>
        <dbReference type="ARBA" id="ARBA00022723"/>
    </source>
</evidence>
<accession>A0ABQ9J6F1</accession>
<evidence type="ECO:0000259" key="7">
    <source>
        <dbReference type="Pfam" id="PF00372"/>
    </source>
</evidence>
<comment type="similarity">
    <text evidence="2">Belongs to the tyrosinase family.</text>
</comment>
<dbReference type="InterPro" id="IPR013788">
    <property type="entry name" value="Hemocyanin/hexamerin"/>
</dbReference>
<evidence type="ECO:0000256" key="2">
    <source>
        <dbReference type="ARBA" id="ARBA00009928"/>
    </source>
</evidence>
<dbReference type="PANTHER" id="PTHR11511:SF4">
    <property type="entry name" value="PHENOLOXIDASE 2-RELATED"/>
    <property type="match status" value="1"/>
</dbReference>
<reference evidence="8" key="1">
    <citation type="journal article" date="2023" name="Insect Mol. Biol.">
        <title>Genome sequencing provides insights into the evolution of gene families encoding plant cell wall-degrading enzymes in longhorned beetles.</title>
        <authorList>
            <person name="Shin N.R."/>
            <person name="Okamura Y."/>
            <person name="Kirsch R."/>
            <person name="Pauchet Y."/>
        </authorList>
    </citation>
    <scope>NUCLEOTIDE SEQUENCE</scope>
    <source>
        <strain evidence="8">MMC_N1</strain>
    </source>
</reference>
<proteinExistence type="inferred from homology"/>
<dbReference type="EMBL" id="JAPWTJ010001127">
    <property type="protein sequence ID" value="KAJ8973716.1"/>
    <property type="molecule type" value="Genomic_DNA"/>
</dbReference>
<feature type="domain" description="Hemocyanin middle" evidence="7">
    <location>
        <begin position="86"/>
        <end position="311"/>
    </location>
</feature>
<dbReference type="PANTHER" id="PTHR11511">
    <property type="entry name" value="LARVAL STORAGE PROTEIN/PHENOLOXIDASE"/>
    <property type="match status" value="1"/>
</dbReference>
<evidence type="ECO:0000313" key="8">
    <source>
        <dbReference type="EMBL" id="KAJ8973716.1"/>
    </source>
</evidence>
<dbReference type="PRINTS" id="PR00187">
    <property type="entry name" value="HAEMOCYANIN"/>
</dbReference>
<dbReference type="InterPro" id="IPR036697">
    <property type="entry name" value="Hemocyanin_N_sf"/>
</dbReference>